<evidence type="ECO:0000313" key="11">
    <source>
        <dbReference type="Proteomes" id="UP000076586"/>
    </source>
</evidence>
<dbReference type="Pfam" id="PF02687">
    <property type="entry name" value="FtsX"/>
    <property type="match status" value="1"/>
</dbReference>
<dbReference type="EMBL" id="BDCR01000004">
    <property type="protein sequence ID" value="GAT64141.1"/>
    <property type="molecule type" value="Genomic_DNA"/>
</dbReference>
<evidence type="ECO:0000256" key="5">
    <source>
        <dbReference type="ARBA" id="ARBA00022989"/>
    </source>
</evidence>
<feature type="transmembrane region" description="Helical" evidence="7">
    <location>
        <begin position="28"/>
        <end position="50"/>
    </location>
</feature>
<evidence type="ECO:0000259" key="9">
    <source>
        <dbReference type="Pfam" id="PF12704"/>
    </source>
</evidence>
<evidence type="ECO:0000256" key="6">
    <source>
        <dbReference type="ARBA" id="ARBA00023136"/>
    </source>
</evidence>
<reference evidence="11" key="2">
    <citation type="journal article" date="2017" name="Genome Announc.">
        <title>Draft genome sequence of Paludibacter jiangxiensis NM7(T), a propionate-producing fermentative bacterium.</title>
        <authorList>
            <person name="Qiu Y.-L."/>
            <person name="Tourlousse D.M."/>
            <person name="Matsuura N."/>
            <person name="Ohashi A."/>
            <person name="Sekiguchi Y."/>
        </authorList>
    </citation>
    <scope>NUCLEOTIDE SEQUENCE [LARGE SCALE GENOMIC DNA]</scope>
    <source>
        <strain evidence="11">NM7</strain>
    </source>
</reference>
<evidence type="ECO:0000313" key="10">
    <source>
        <dbReference type="EMBL" id="GAT64141.1"/>
    </source>
</evidence>
<keyword evidence="3" id="KW-1003">Cell membrane</keyword>
<dbReference type="GO" id="GO:0098797">
    <property type="term" value="C:plasma membrane protein complex"/>
    <property type="evidence" value="ECO:0007669"/>
    <property type="project" value="TreeGrafter"/>
</dbReference>
<reference evidence="11" key="1">
    <citation type="submission" date="2016-04" db="EMBL/GenBank/DDBJ databases">
        <title>Draft genome sequence of Paludibacter jiangxiensis strain NM7.</title>
        <authorList>
            <person name="Qiu Y."/>
            <person name="Matsuura N."/>
            <person name="Ohashi A."/>
            <person name="Tourlousse M.D."/>
            <person name="Sekiguchi Y."/>
        </authorList>
    </citation>
    <scope>NUCLEOTIDE SEQUENCE [LARGE SCALE GENOMIC DNA]</scope>
    <source>
        <strain evidence="11">NM7</strain>
    </source>
</reference>
<dbReference type="RefSeq" id="WP_068705966.1">
    <property type="nucleotide sequence ID" value="NZ_BDCR01000004.1"/>
</dbReference>
<dbReference type="OrthoDB" id="1522670at2"/>
<comment type="caution">
    <text evidence="10">The sequence shown here is derived from an EMBL/GenBank/DDBJ whole genome shotgun (WGS) entry which is preliminary data.</text>
</comment>
<evidence type="ECO:0000256" key="7">
    <source>
        <dbReference type="SAM" id="Phobius"/>
    </source>
</evidence>
<feature type="domain" description="MacB-like periplasmic core" evidence="9">
    <location>
        <begin position="28"/>
        <end position="241"/>
    </location>
</feature>
<evidence type="ECO:0000256" key="3">
    <source>
        <dbReference type="ARBA" id="ARBA00022475"/>
    </source>
</evidence>
<feature type="transmembrane region" description="Helical" evidence="7">
    <location>
        <begin position="375"/>
        <end position="402"/>
    </location>
</feature>
<organism evidence="10 11">
    <name type="scientific">Paludibacter jiangxiensis</name>
    <dbReference type="NCBI Taxonomy" id="681398"/>
    <lineage>
        <taxon>Bacteria</taxon>
        <taxon>Pseudomonadati</taxon>
        <taxon>Bacteroidota</taxon>
        <taxon>Bacteroidia</taxon>
        <taxon>Bacteroidales</taxon>
        <taxon>Paludibacteraceae</taxon>
        <taxon>Paludibacter</taxon>
    </lineage>
</organism>
<sequence>MNLPFFIAKRIHFGSDNKLRVSKPAVRIAMWGIAIGLAVMIITVAIVLGFKQEVRNKVVGFGSHIQITRFDNNSTYEMRPLLISDSMENALKAIQGVEHLQKFVTKAGIIKTEDDFQGVVFKGVDRQFDWKFFTQNMVDGKPLAATDTAPSNQVVISKKIADIMHLKTHDSFIAYFIQDRIKAKKFVVSGIYSTNFGQYDKLFILADIKAVQRLNGWQPREVSGMEITINDFNQLDSAGDRVYTKVANRFDENGAPYYSQTIKDINPQLFAWLGLFDMNVWVILGLMMAVSGFVMISGLLILILERTNMIGILKALGSTNWMIRKIFLYHSCFLIGKGMLLGNLIGLSFCLIQKYTGLIPLDAANYYVSSVPILLNIPSIILLNVGVFLLSTFILVAPSYLITKINPASAIRYE</sequence>
<protein>
    <submittedName>
        <fullName evidence="10">Lipoprotein-releasing system permease protein</fullName>
    </submittedName>
</protein>
<keyword evidence="4 7" id="KW-0812">Transmembrane</keyword>
<dbReference type="Proteomes" id="UP000076586">
    <property type="component" value="Unassembled WGS sequence"/>
</dbReference>
<evidence type="ECO:0000256" key="1">
    <source>
        <dbReference type="ARBA" id="ARBA00004651"/>
    </source>
</evidence>
<dbReference type="STRING" id="681398.PJIAN_4690"/>
<keyword evidence="10" id="KW-0449">Lipoprotein</keyword>
<keyword evidence="6 7" id="KW-0472">Membrane</keyword>
<dbReference type="AlphaFoldDB" id="A0A171AR11"/>
<name>A0A171AR11_9BACT</name>
<proteinExistence type="inferred from homology"/>
<evidence type="ECO:0000259" key="8">
    <source>
        <dbReference type="Pfam" id="PF02687"/>
    </source>
</evidence>
<accession>A0A171AR11</accession>
<dbReference type="GO" id="GO:0044874">
    <property type="term" value="P:lipoprotein localization to outer membrane"/>
    <property type="evidence" value="ECO:0007669"/>
    <property type="project" value="TreeGrafter"/>
</dbReference>
<keyword evidence="11" id="KW-1185">Reference proteome</keyword>
<dbReference type="InterPro" id="IPR051447">
    <property type="entry name" value="Lipoprotein-release_system"/>
</dbReference>
<keyword evidence="5 7" id="KW-1133">Transmembrane helix</keyword>
<gene>
    <name evidence="10" type="ORF">PJIAN_4690</name>
</gene>
<comment type="subcellular location">
    <subcellularLocation>
        <location evidence="1">Cell membrane</location>
        <topology evidence="1">Multi-pass membrane protein</topology>
    </subcellularLocation>
</comment>
<dbReference type="PANTHER" id="PTHR30489">
    <property type="entry name" value="LIPOPROTEIN-RELEASING SYSTEM TRANSMEMBRANE PROTEIN LOLE"/>
    <property type="match status" value="1"/>
</dbReference>
<evidence type="ECO:0000256" key="2">
    <source>
        <dbReference type="ARBA" id="ARBA00005236"/>
    </source>
</evidence>
<feature type="transmembrane region" description="Helical" evidence="7">
    <location>
        <begin position="326"/>
        <end position="355"/>
    </location>
</feature>
<dbReference type="Pfam" id="PF12704">
    <property type="entry name" value="MacB_PCD"/>
    <property type="match status" value="1"/>
</dbReference>
<dbReference type="InterPro" id="IPR003838">
    <property type="entry name" value="ABC3_permease_C"/>
</dbReference>
<feature type="transmembrane region" description="Helical" evidence="7">
    <location>
        <begin position="280"/>
        <end position="305"/>
    </location>
</feature>
<feature type="domain" description="ABC3 transporter permease C-terminal" evidence="8">
    <location>
        <begin position="282"/>
        <end position="407"/>
    </location>
</feature>
<dbReference type="InterPro" id="IPR025857">
    <property type="entry name" value="MacB_PCD"/>
</dbReference>
<comment type="similarity">
    <text evidence="2">Belongs to the ABC-4 integral membrane protein family. LolC/E subfamily.</text>
</comment>
<dbReference type="PANTHER" id="PTHR30489:SF0">
    <property type="entry name" value="LIPOPROTEIN-RELEASING SYSTEM TRANSMEMBRANE PROTEIN LOLE"/>
    <property type="match status" value="1"/>
</dbReference>
<evidence type="ECO:0000256" key="4">
    <source>
        <dbReference type="ARBA" id="ARBA00022692"/>
    </source>
</evidence>